<evidence type="ECO:0000313" key="9">
    <source>
        <dbReference type="EMBL" id="MEQ2223123.1"/>
    </source>
</evidence>
<evidence type="ECO:0000256" key="6">
    <source>
        <dbReference type="ARBA" id="ARBA00023136"/>
    </source>
</evidence>
<evidence type="ECO:0000256" key="4">
    <source>
        <dbReference type="ARBA" id="ARBA00022837"/>
    </source>
</evidence>
<evidence type="ECO:0000256" key="1">
    <source>
        <dbReference type="ARBA" id="ARBA00004370"/>
    </source>
</evidence>
<feature type="domain" description="Cadherin" evidence="8">
    <location>
        <begin position="76"/>
        <end position="182"/>
    </location>
</feature>
<dbReference type="InterPro" id="IPR020894">
    <property type="entry name" value="Cadherin_CS"/>
</dbReference>
<protein>
    <submittedName>
        <fullName evidence="9">Bahd acyltransferase</fullName>
    </submittedName>
</protein>
<gene>
    <name evidence="9" type="primary">FAT3_4</name>
    <name evidence="9" type="ORF">ILYODFUR_033536</name>
</gene>
<dbReference type="Gene3D" id="2.60.40.60">
    <property type="entry name" value="Cadherins"/>
    <property type="match status" value="2"/>
</dbReference>
<dbReference type="PROSITE" id="PS00232">
    <property type="entry name" value="CADHERIN_1"/>
    <property type="match status" value="1"/>
</dbReference>
<dbReference type="PROSITE" id="PS50268">
    <property type="entry name" value="CADHERIN_2"/>
    <property type="match status" value="2"/>
</dbReference>
<dbReference type="SUPFAM" id="SSF49313">
    <property type="entry name" value="Cadherin-like"/>
    <property type="match status" value="1"/>
</dbReference>
<dbReference type="Pfam" id="PF00028">
    <property type="entry name" value="Cadherin"/>
    <property type="match status" value="1"/>
</dbReference>
<keyword evidence="4 7" id="KW-0106">Calcium</keyword>
<keyword evidence="5" id="KW-1133">Transmembrane helix</keyword>
<dbReference type="InterPro" id="IPR015919">
    <property type="entry name" value="Cadherin-like_sf"/>
</dbReference>
<evidence type="ECO:0000256" key="3">
    <source>
        <dbReference type="ARBA" id="ARBA00022737"/>
    </source>
</evidence>
<organism evidence="9 10">
    <name type="scientific">Ilyodon furcidens</name>
    <name type="common">goldbreast splitfin</name>
    <dbReference type="NCBI Taxonomy" id="33524"/>
    <lineage>
        <taxon>Eukaryota</taxon>
        <taxon>Metazoa</taxon>
        <taxon>Chordata</taxon>
        <taxon>Craniata</taxon>
        <taxon>Vertebrata</taxon>
        <taxon>Euteleostomi</taxon>
        <taxon>Actinopterygii</taxon>
        <taxon>Neopterygii</taxon>
        <taxon>Teleostei</taxon>
        <taxon>Neoteleostei</taxon>
        <taxon>Acanthomorphata</taxon>
        <taxon>Ovalentaria</taxon>
        <taxon>Atherinomorphae</taxon>
        <taxon>Cyprinodontiformes</taxon>
        <taxon>Goodeidae</taxon>
        <taxon>Ilyodon</taxon>
    </lineage>
</organism>
<keyword evidence="6" id="KW-0472">Membrane</keyword>
<dbReference type="InterPro" id="IPR002126">
    <property type="entry name" value="Cadherin-like_dom"/>
</dbReference>
<keyword evidence="3" id="KW-0677">Repeat</keyword>
<dbReference type="PANTHER" id="PTHR24026:SF49">
    <property type="entry name" value="PROTOCADHERIN FAT 3"/>
    <property type="match status" value="1"/>
</dbReference>
<dbReference type="PRINTS" id="PR00205">
    <property type="entry name" value="CADHERIN"/>
</dbReference>
<dbReference type="CDD" id="cd11304">
    <property type="entry name" value="Cadherin_repeat"/>
    <property type="match status" value="2"/>
</dbReference>
<keyword evidence="9" id="KW-0012">Acyltransferase</keyword>
<name>A0ABV0STW2_9TELE</name>
<dbReference type="PANTHER" id="PTHR24026">
    <property type="entry name" value="FAT ATYPICAL CADHERIN-RELATED"/>
    <property type="match status" value="1"/>
</dbReference>
<evidence type="ECO:0000256" key="5">
    <source>
        <dbReference type="ARBA" id="ARBA00022989"/>
    </source>
</evidence>
<comment type="caution">
    <text evidence="9">The sequence shown here is derived from an EMBL/GenBank/DDBJ whole genome shotgun (WGS) entry which is preliminary data.</text>
</comment>
<evidence type="ECO:0000256" key="2">
    <source>
        <dbReference type="ARBA" id="ARBA00022692"/>
    </source>
</evidence>
<evidence type="ECO:0000259" key="8">
    <source>
        <dbReference type="PROSITE" id="PS50268"/>
    </source>
</evidence>
<keyword evidence="9" id="KW-0808">Transferase</keyword>
<comment type="subcellular location">
    <subcellularLocation>
        <location evidence="1">Membrane</location>
    </subcellularLocation>
</comment>
<reference evidence="9 10" key="1">
    <citation type="submission" date="2021-06" db="EMBL/GenBank/DDBJ databases">
        <authorList>
            <person name="Palmer J.M."/>
        </authorList>
    </citation>
    <scope>NUCLEOTIDE SEQUENCE [LARGE SCALE GENOMIC DNA]</scope>
    <source>
        <strain evidence="10">if_2019</strain>
        <tissue evidence="9">Muscle</tissue>
    </source>
</reference>
<feature type="domain" description="Cadherin" evidence="8">
    <location>
        <begin position="45"/>
        <end position="75"/>
    </location>
</feature>
<dbReference type="Proteomes" id="UP001482620">
    <property type="component" value="Unassembled WGS sequence"/>
</dbReference>
<evidence type="ECO:0000256" key="7">
    <source>
        <dbReference type="PROSITE-ProRule" id="PRU00043"/>
    </source>
</evidence>
<proteinExistence type="predicted"/>
<dbReference type="GO" id="GO:0016746">
    <property type="term" value="F:acyltransferase activity"/>
    <property type="evidence" value="ECO:0007669"/>
    <property type="project" value="UniProtKB-KW"/>
</dbReference>
<keyword evidence="10" id="KW-1185">Reference proteome</keyword>
<accession>A0ABV0STW2</accession>
<keyword evidence="2" id="KW-0812">Transmembrane</keyword>
<dbReference type="SMART" id="SM00112">
    <property type="entry name" value="CA"/>
    <property type="match status" value="1"/>
</dbReference>
<sequence length="223" mass="25191">MCSSQNPRGHTGGGTHGIPYHNYALFMLCLETYARFCHEYLQCFVLVSDGGPSPKSSTLWVMVSVFDENDNRPTFHEKIYQVRLPERERRKKAEPIYRVVAYDQDDGPNSDLSYSIVDGNEDGKFFIDPKTAVVSSRKAFAAGSYDILTIKASDNGRPQKSSTARLHIEWIQRPTPSSVPLVFDEPFYNFTITENDKVAEIVGVVSLQKNPFPVWFDITGKVL</sequence>
<evidence type="ECO:0000313" key="10">
    <source>
        <dbReference type="Proteomes" id="UP001482620"/>
    </source>
</evidence>
<dbReference type="EMBL" id="JAHRIQ010005740">
    <property type="protein sequence ID" value="MEQ2223123.1"/>
    <property type="molecule type" value="Genomic_DNA"/>
</dbReference>